<dbReference type="FunFam" id="1.20.1250.20:FF:000013">
    <property type="entry name" value="MFS general substrate transporter"/>
    <property type="match status" value="1"/>
</dbReference>
<dbReference type="InterPro" id="IPR011701">
    <property type="entry name" value="MFS"/>
</dbReference>
<evidence type="ECO:0000313" key="9">
    <source>
        <dbReference type="EMBL" id="BCS18149.1"/>
    </source>
</evidence>
<proteinExistence type="inferred from homology"/>
<keyword evidence="3" id="KW-0813">Transport</keyword>
<dbReference type="EMBL" id="AP024443">
    <property type="protein sequence ID" value="BCS18149.1"/>
    <property type="molecule type" value="Genomic_DNA"/>
</dbReference>
<feature type="transmembrane region" description="Helical" evidence="7">
    <location>
        <begin position="340"/>
        <end position="361"/>
    </location>
</feature>
<organism evidence="9 10">
    <name type="scientific">Aspergillus puulaauensis</name>
    <dbReference type="NCBI Taxonomy" id="1220207"/>
    <lineage>
        <taxon>Eukaryota</taxon>
        <taxon>Fungi</taxon>
        <taxon>Dikarya</taxon>
        <taxon>Ascomycota</taxon>
        <taxon>Pezizomycotina</taxon>
        <taxon>Eurotiomycetes</taxon>
        <taxon>Eurotiomycetidae</taxon>
        <taxon>Eurotiales</taxon>
        <taxon>Aspergillaceae</taxon>
        <taxon>Aspergillus</taxon>
    </lineage>
</organism>
<dbReference type="InterPro" id="IPR036259">
    <property type="entry name" value="MFS_trans_sf"/>
</dbReference>
<evidence type="ECO:0000256" key="1">
    <source>
        <dbReference type="ARBA" id="ARBA00004141"/>
    </source>
</evidence>
<keyword evidence="4 7" id="KW-0812">Transmembrane</keyword>
<dbReference type="InterPro" id="IPR020846">
    <property type="entry name" value="MFS_dom"/>
</dbReference>
<feature type="transmembrane region" description="Helical" evidence="7">
    <location>
        <begin position="129"/>
        <end position="151"/>
    </location>
</feature>
<feature type="transmembrane region" description="Helical" evidence="7">
    <location>
        <begin position="160"/>
        <end position="180"/>
    </location>
</feature>
<feature type="transmembrane region" description="Helical" evidence="7">
    <location>
        <begin position="401"/>
        <end position="420"/>
    </location>
</feature>
<feature type="transmembrane region" description="Helical" evidence="7">
    <location>
        <begin position="316"/>
        <end position="333"/>
    </location>
</feature>
<dbReference type="GeneID" id="64968154"/>
<evidence type="ECO:0000259" key="8">
    <source>
        <dbReference type="PROSITE" id="PS50850"/>
    </source>
</evidence>
<feature type="transmembrane region" description="Helical" evidence="7">
    <location>
        <begin position="200"/>
        <end position="220"/>
    </location>
</feature>
<dbReference type="AlphaFoldDB" id="A0A7R7XCE6"/>
<feature type="transmembrane region" description="Helical" evidence="7">
    <location>
        <begin position="367"/>
        <end position="389"/>
    </location>
</feature>
<dbReference type="Pfam" id="PF07690">
    <property type="entry name" value="MFS_1"/>
    <property type="match status" value="1"/>
</dbReference>
<dbReference type="SUPFAM" id="SSF103473">
    <property type="entry name" value="MFS general substrate transporter"/>
    <property type="match status" value="1"/>
</dbReference>
<dbReference type="OrthoDB" id="9971669at2759"/>
<evidence type="ECO:0000256" key="5">
    <source>
        <dbReference type="ARBA" id="ARBA00022989"/>
    </source>
</evidence>
<dbReference type="Proteomes" id="UP000654913">
    <property type="component" value="Chromosome 1"/>
</dbReference>
<reference evidence="9" key="2">
    <citation type="submission" date="2021-02" db="EMBL/GenBank/DDBJ databases">
        <title>Aspergillus puulaauensis MK2 genome sequence.</title>
        <authorList>
            <person name="Futagami T."/>
            <person name="Mori K."/>
            <person name="Kadooka C."/>
            <person name="Tanaka T."/>
        </authorList>
    </citation>
    <scope>NUCLEOTIDE SEQUENCE</scope>
    <source>
        <strain evidence="9">MK2</strain>
    </source>
</reference>
<evidence type="ECO:0000256" key="7">
    <source>
        <dbReference type="SAM" id="Phobius"/>
    </source>
</evidence>
<dbReference type="FunFam" id="1.20.1250.20:FF:000188">
    <property type="entry name" value="MFS general substrate transporter"/>
    <property type="match status" value="1"/>
</dbReference>
<protein>
    <recommendedName>
        <fullName evidence="8">Major facilitator superfamily (MFS) profile domain-containing protein</fullName>
    </recommendedName>
</protein>
<dbReference type="RefSeq" id="XP_041550343.1">
    <property type="nucleotide sequence ID" value="XM_041706784.1"/>
</dbReference>
<dbReference type="GO" id="GO:0022857">
    <property type="term" value="F:transmembrane transporter activity"/>
    <property type="evidence" value="ECO:0007669"/>
    <property type="project" value="InterPro"/>
</dbReference>
<feature type="domain" description="Major facilitator superfamily (MFS) profile" evidence="8">
    <location>
        <begin position="38"/>
        <end position="461"/>
    </location>
</feature>
<dbReference type="Gene3D" id="1.20.1250.20">
    <property type="entry name" value="MFS general substrate transporter like domains"/>
    <property type="match status" value="2"/>
</dbReference>
<feature type="transmembrane region" description="Helical" evidence="7">
    <location>
        <begin position="104"/>
        <end position="123"/>
    </location>
</feature>
<dbReference type="KEGG" id="apuu:APUU_10977A"/>
<dbReference type="GO" id="GO:0016020">
    <property type="term" value="C:membrane"/>
    <property type="evidence" value="ECO:0007669"/>
    <property type="project" value="UniProtKB-SubCell"/>
</dbReference>
<gene>
    <name evidence="9" type="ORF">APUU_10977A</name>
</gene>
<dbReference type="PANTHER" id="PTHR43791">
    <property type="entry name" value="PERMEASE-RELATED"/>
    <property type="match status" value="1"/>
</dbReference>
<evidence type="ECO:0000256" key="3">
    <source>
        <dbReference type="ARBA" id="ARBA00022448"/>
    </source>
</evidence>
<evidence type="ECO:0000256" key="2">
    <source>
        <dbReference type="ARBA" id="ARBA00008335"/>
    </source>
</evidence>
<evidence type="ECO:0000256" key="6">
    <source>
        <dbReference type="ARBA" id="ARBA00023136"/>
    </source>
</evidence>
<comment type="similarity">
    <text evidence="2">Belongs to the major facilitator superfamily.</text>
</comment>
<accession>A0A7R7XCE6</accession>
<sequence>MSEKPEFILDTSQVAEGDRNMDTKTLRRKLLWKLDTRILPPLALLYLANFVDRSNVGNAKILGLEEDLSLANHQYANALAVFFVFYVVSELPSNLILRRMTPKFWLPFLVFLTGIIVMCIGFVKTYAQFIVVRALLGTAEGGLYPGSLLFLSTIYTREELALRVGIFYSSASLSGAFGGLLARGLSAIPTTSIVYGSWRWIFIVEGIITCVIATGAYFLLPNSVETASFLTAEERAFAQERLKASHQSPSSDQEQDQDHERFRWSEVRRGILSLQLLLTGTVYFSICCALFSFSLFLPSIIQSLGYTANEAQLLSVPPYAVASIVGVVVSFISDRLRVRGILILVSLPLAIIGYVLIARVSSDVTKYGLTFLMASGIYGSVPPLLVWILNNSAGHYKRATAGAMQVCMANCGGIVAAFLYPNAEKPGYVKSHTIILGVLCYSWICVLLNVVHVWKINKDKKDGQYDRYIGYGDDREPSFRLVL</sequence>
<evidence type="ECO:0000313" key="10">
    <source>
        <dbReference type="Proteomes" id="UP000654913"/>
    </source>
</evidence>
<keyword evidence="6 7" id="KW-0472">Membrane</keyword>
<dbReference type="PANTHER" id="PTHR43791:SF67">
    <property type="entry name" value="TRANSPORTER, PUTATIVE (AFU_ORTHOLOGUE AFUA_3G04010)-RELATED"/>
    <property type="match status" value="1"/>
</dbReference>
<evidence type="ECO:0000256" key="4">
    <source>
        <dbReference type="ARBA" id="ARBA00022692"/>
    </source>
</evidence>
<reference evidence="9" key="1">
    <citation type="submission" date="2021-01" db="EMBL/GenBank/DDBJ databases">
        <authorList>
            <consortium name="Aspergillus puulaauensis MK2 genome sequencing consortium"/>
            <person name="Kazuki M."/>
            <person name="Futagami T."/>
        </authorList>
    </citation>
    <scope>NUCLEOTIDE SEQUENCE</scope>
    <source>
        <strain evidence="9">MK2</strain>
    </source>
</reference>
<feature type="transmembrane region" description="Helical" evidence="7">
    <location>
        <begin position="432"/>
        <end position="451"/>
    </location>
</feature>
<keyword evidence="5 7" id="KW-1133">Transmembrane helix</keyword>
<feature type="transmembrane region" description="Helical" evidence="7">
    <location>
        <begin position="271"/>
        <end position="296"/>
    </location>
</feature>
<dbReference type="PROSITE" id="PS50850">
    <property type="entry name" value="MFS"/>
    <property type="match status" value="1"/>
</dbReference>
<comment type="subcellular location">
    <subcellularLocation>
        <location evidence="1">Membrane</location>
        <topology evidence="1">Multi-pass membrane protein</topology>
    </subcellularLocation>
</comment>
<keyword evidence="10" id="KW-1185">Reference proteome</keyword>
<feature type="transmembrane region" description="Helical" evidence="7">
    <location>
        <begin position="75"/>
        <end position="97"/>
    </location>
</feature>
<name>A0A7R7XCE6_9EURO</name>